<dbReference type="InterPro" id="IPR006311">
    <property type="entry name" value="TAT_signal"/>
</dbReference>
<proteinExistence type="predicted"/>
<evidence type="ECO:0000313" key="3">
    <source>
        <dbReference type="Proteomes" id="UP001498771"/>
    </source>
</evidence>
<feature type="compositionally biased region" description="Polar residues" evidence="1">
    <location>
        <begin position="164"/>
        <end position="174"/>
    </location>
</feature>
<name>A0ABR1F7Y3_9ASCO</name>
<sequence>MPVYDVRRRLLRGLTGGSSAAAAAAPATTPSNTTFDSAAVDSSIDTPTARGRLSASPVPMSIGETSFYGSASASDSAPGSNSASLFTPDAAAGSSHPSQLAAGSPPRVRRRLPSRSSGAAQRLPPQTTPVAAGPAPHNHHNHLLHHGHGHRHNHHLHLHKNAPGRSSPSLSTPKSAPMMANPSSILENRGDIIVRNFATNEPEMVYLRTEVPLDEKTQELESREYRVRKHLKQVYKDHNLQKNEKLLLLVQRDLKRIVAELDDDEWMFEPGSEIASDLA</sequence>
<dbReference type="Proteomes" id="UP001498771">
    <property type="component" value="Unassembled WGS sequence"/>
</dbReference>
<dbReference type="PROSITE" id="PS51318">
    <property type="entry name" value="TAT"/>
    <property type="match status" value="1"/>
</dbReference>
<evidence type="ECO:0000256" key="1">
    <source>
        <dbReference type="SAM" id="MobiDB-lite"/>
    </source>
</evidence>
<protein>
    <submittedName>
        <fullName evidence="2">Uncharacterized protein</fullName>
    </submittedName>
</protein>
<feature type="compositionally biased region" description="Basic residues" evidence="1">
    <location>
        <begin position="137"/>
        <end position="162"/>
    </location>
</feature>
<keyword evidence="3" id="KW-1185">Reference proteome</keyword>
<comment type="caution">
    <text evidence="2">The sequence shown here is derived from an EMBL/GenBank/DDBJ whole genome shotgun (WGS) entry which is preliminary data.</text>
</comment>
<dbReference type="GeneID" id="90037971"/>
<feature type="compositionally biased region" description="Low complexity" evidence="1">
    <location>
        <begin position="70"/>
        <end position="84"/>
    </location>
</feature>
<feature type="compositionally biased region" description="Low complexity" evidence="1">
    <location>
        <begin position="17"/>
        <end position="31"/>
    </location>
</feature>
<gene>
    <name evidence="2" type="ORF">BZA70DRAFT_277519</name>
</gene>
<organism evidence="2 3">
    <name type="scientific">Myxozyma melibiosi</name>
    <dbReference type="NCBI Taxonomy" id="54550"/>
    <lineage>
        <taxon>Eukaryota</taxon>
        <taxon>Fungi</taxon>
        <taxon>Dikarya</taxon>
        <taxon>Ascomycota</taxon>
        <taxon>Saccharomycotina</taxon>
        <taxon>Lipomycetes</taxon>
        <taxon>Lipomycetales</taxon>
        <taxon>Lipomycetaceae</taxon>
        <taxon>Myxozyma</taxon>
    </lineage>
</organism>
<evidence type="ECO:0000313" key="2">
    <source>
        <dbReference type="EMBL" id="KAK7205956.1"/>
    </source>
</evidence>
<dbReference type="EMBL" id="JBBJBU010000004">
    <property type="protein sequence ID" value="KAK7205956.1"/>
    <property type="molecule type" value="Genomic_DNA"/>
</dbReference>
<dbReference type="RefSeq" id="XP_064768989.1">
    <property type="nucleotide sequence ID" value="XM_064912459.1"/>
</dbReference>
<accession>A0ABR1F7Y3</accession>
<reference evidence="2 3" key="1">
    <citation type="submission" date="2024-03" db="EMBL/GenBank/DDBJ databases">
        <title>Genome-scale model development and genomic sequencing of the oleaginous clade Lipomyces.</title>
        <authorList>
            <consortium name="Lawrence Berkeley National Laboratory"/>
            <person name="Czajka J.J."/>
            <person name="Han Y."/>
            <person name="Kim J."/>
            <person name="Mondo S.J."/>
            <person name="Hofstad B.A."/>
            <person name="Robles A."/>
            <person name="Haridas S."/>
            <person name="Riley R."/>
            <person name="LaButti K."/>
            <person name="Pangilinan J."/>
            <person name="Andreopoulos W."/>
            <person name="Lipzen A."/>
            <person name="Yan J."/>
            <person name="Wang M."/>
            <person name="Ng V."/>
            <person name="Grigoriev I.V."/>
            <person name="Spatafora J.W."/>
            <person name="Magnuson J.K."/>
            <person name="Baker S.E."/>
            <person name="Pomraning K.R."/>
        </authorList>
    </citation>
    <scope>NUCLEOTIDE SEQUENCE [LARGE SCALE GENOMIC DNA]</scope>
    <source>
        <strain evidence="2 3">Phaff 52-87</strain>
    </source>
</reference>
<feature type="region of interest" description="Disordered" evidence="1">
    <location>
        <begin position="16"/>
        <end position="183"/>
    </location>
</feature>